<dbReference type="EMBL" id="CAFBNF010000177">
    <property type="protein sequence ID" value="CAB4951937.1"/>
    <property type="molecule type" value="Genomic_DNA"/>
</dbReference>
<accession>A0A6J7K8W6</accession>
<protein>
    <submittedName>
        <fullName evidence="1">Unannotated protein</fullName>
    </submittedName>
</protein>
<dbReference type="AlphaFoldDB" id="A0A6J7K8W6"/>
<gene>
    <name evidence="1" type="ORF">UFOPK3773_01457</name>
</gene>
<name>A0A6J7K8W6_9ZZZZ</name>
<reference evidence="1" key="1">
    <citation type="submission" date="2020-05" db="EMBL/GenBank/DDBJ databases">
        <authorList>
            <person name="Chiriac C."/>
            <person name="Salcher M."/>
            <person name="Ghai R."/>
            <person name="Kavagutti S V."/>
        </authorList>
    </citation>
    <scope>NUCLEOTIDE SEQUENCE</scope>
</reference>
<evidence type="ECO:0000313" key="1">
    <source>
        <dbReference type="EMBL" id="CAB4951937.1"/>
    </source>
</evidence>
<organism evidence="1">
    <name type="scientific">freshwater metagenome</name>
    <dbReference type="NCBI Taxonomy" id="449393"/>
    <lineage>
        <taxon>unclassified sequences</taxon>
        <taxon>metagenomes</taxon>
        <taxon>ecological metagenomes</taxon>
    </lineage>
</organism>
<proteinExistence type="predicted"/>
<sequence>MSDVQVRPLNRGATLIPFRVFRITFSQILRFGAVHGSDVTRATFCEDGGNSGAMSMMNWVHIDPIGSCHDNCY</sequence>